<protein>
    <submittedName>
        <fullName evidence="2">DUF4265 domain-containing protein</fullName>
    </submittedName>
</protein>
<evidence type="ECO:0000313" key="2">
    <source>
        <dbReference type="EMBL" id="WTP50413.1"/>
    </source>
</evidence>
<dbReference type="Proteomes" id="UP001432166">
    <property type="component" value="Chromosome"/>
</dbReference>
<organism evidence="2 3">
    <name type="scientific">Streptomyces tauricus</name>
    <dbReference type="NCBI Taxonomy" id="68274"/>
    <lineage>
        <taxon>Bacteria</taxon>
        <taxon>Bacillati</taxon>
        <taxon>Actinomycetota</taxon>
        <taxon>Actinomycetes</taxon>
        <taxon>Kitasatosporales</taxon>
        <taxon>Streptomycetaceae</taxon>
        <taxon>Streptomyces</taxon>
        <taxon>Streptomyces aurantiacus group</taxon>
    </lineage>
</organism>
<sequence length="227" mass="25080">MTNSEGPYVKVHFRLEITDDWPPASVESLWAVDQGDGTARLDNTPWFVRGIACGDIVATEPDEEGVRWAGEVVRRSENCTIRLIVLRDGGSGAARQSVLNAFHELGVCGEGIERFRMVALDVPPTVDLAKVRKLLNHGVAKEWWHMEEGCVTAQWRTASADCCRSRDPLLGCRLRREGARERSRNRSRRVSSGTPTSDGAPHPPSPQLVGVLVRRIRVGHGSVTVRP</sequence>
<evidence type="ECO:0000256" key="1">
    <source>
        <dbReference type="SAM" id="MobiDB-lite"/>
    </source>
</evidence>
<name>A0ABZ1JL34_9ACTN</name>
<dbReference type="EMBL" id="CP108133">
    <property type="protein sequence ID" value="WTP50413.1"/>
    <property type="molecule type" value="Genomic_DNA"/>
</dbReference>
<dbReference type="InterPro" id="IPR025361">
    <property type="entry name" value="DUF4265"/>
</dbReference>
<reference evidence="2" key="1">
    <citation type="submission" date="2022-10" db="EMBL/GenBank/DDBJ databases">
        <title>The complete genomes of actinobacterial strains from the NBC collection.</title>
        <authorList>
            <person name="Joergensen T.S."/>
            <person name="Alvarez Arevalo M."/>
            <person name="Sterndorff E.B."/>
            <person name="Faurdal D."/>
            <person name="Vuksanovic O."/>
            <person name="Mourched A.-S."/>
            <person name="Charusanti P."/>
            <person name="Shaw S."/>
            <person name="Blin K."/>
            <person name="Weber T."/>
        </authorList>
    </citation>
    <scope>NUCLEOTIDE SEQUENCE</scope>
    <source>
        <strain evidence="2">NBC_00189</strain>
    </source>
</reference>
<gene>
    <name evidence="2" type="ORF">OG288_20125</name>
</gene>
<dbReference type="Pfam" id="PF14085">
    <property type="entry name" value="DUF4265"/>
    <property type="match status" value="1"/>
</dbReference>
<proteinExistence type="predicted"/>
<keyword evidence="3" id="KW-1185">Reference proteome</keyword>
<feature type="region of interest" description="Disordered" evidence="1">
    <location>
        <begin position="178"/>
        <end position="208"/>
    </location>
</feature>
<evidence type="ECO:0000313" key="3">
    <source>
        <dbReference type="Proteomes" id="UP001432166"/>
    </source>
</evidence>
<accession>A0ABZ1JL34</accession>